<feature type="transmembrane region" description="Helical" evidence="9">
    <location>
        <begin position="114"/>
        <end position="134"/>
    </location>
</feature>
<dbReference type="InterPro" id="IPR050835">
    <property type="entry name" value="ABC_transporter_sub-D"/>
</dbReference>
<feature type="region of interest" description="Disordered" evidence="8">
    <location>
        <begin position="1576"/>
        <end position="1602"/>
    </location>
</feature>
<sequence>MSSFFPERANIFIDDHIVTPLLAKENEEAGNITETYKYDPESNLTTTTLETSVQSDYGAHDPDGHIVKNYNDDTKPRSCCQRLKSAIMILLAAGNTAAWVLSCVYTPFGTSSWHSVLIFVTGGICLITTLMMIVNERRILSYPANLIEMVCEVQTYRRELKLQVKSLREETHYLMQRATRCEAAEIQLREVAESDGYSADELLQMVKNNEKTLDLLRAHKRERVTEEVVRIVLKDGSSIINEATAKSLAREICEKLEEMNVLFDEDKFIQALASNPTLVGAISAVKKLLPDEDYNHEKDDAHDMFHLSNEDKISQGSVYAARARLDGKQVSLAQRLKKVKVHYSGGSGDGKSSTMSDDDEDEDPERPRNVIREALRQFGIMAMPYFREDRNGRCLFGTLFIITLVNNALNVYFSYMIRDFYNALTEKHVAEFYHVFVRYVGSMIIAVPIQVSYRYMYTKIGIAWRKWLTERVLTLYFSNRVFYGLESQGNRADGKARDYKERQTEVDNPDQRIQEDVSSFTSYSLSFFLTIVGTVIDLVSFSIILFSVMPQLFIAIIVFATLGTAATIIIGKVLVRLNYEALQREADFRFSLVRIRENAESIAFYGGEPVEEKEVKQKFQRAIDNSNLINVAQRNLDIFITSYNHLTEILPTIILANQYFNGIIEFGVVAQVRGAFWHILNDFSVIIREFNGIASFMAGLDRLFLFMKAIQKLDPDRPKDDTKVMMKDMSPPDEDDRPSSQHVIRVKEVRASDLAENASTDRTQPSTILTMRDVRLVTPDNKRLLVENLDISLLRGRNLLIAGVSGSGKSSLLRAIAGLWSNGSGEIVRPSSDQIYFLPQRPYCPPGSLRDQLLYPSTELSDNYDGTQDGWSRPIEQRRVEWSSMSDAELLDVLVAVDLPGLASRIGDGDPIRGLNTVLDYSNTLSLGEQQRLAFGRLVINRPSLVVLDESTSALDVVAERKMYTLLKNIAADAEDGGRTGLTYISVGHRPTLLQHHDVKLLLRDGGGSMVCEVQTYRRELKLQVKSLREETHYLMQRATRCEAAEIQLREVAESDGYSADELLQMVKNNEKTLDLLRAHKRERVTEEVVRIVLKDGSSIINEATAKSLAREICEELEEMNVLFDEDKFIQALASNPTLVGAISAVKKLLPDEDYNHEKDDAHDMFHLSNEDKISQGSVYAARARLDGKQVSLAQRLKKVKVHYSGGSGDGKSSTMSDDDEDEDPERPRNVIREALRQFGIMAMPLFREDRNGRCLFGTLFIITLVNNALNVYFSYMIRDFYNALTEKHVAEFYHVFLRFVGSLIIAVPIQVSYRYMYTKIGIAWRKWLTERVLTLYFSNRVFYGLESQGNRADGKARDYKERQTEVDNPDQRIQEDVSSFTTFSLSFFLTIVGTVIDLVSFSIILFSVMPQLIIAIIVFATLGTAATIIIGKVLVRLNYEALQREADFRFSLVRIRENAESIAFYGGEPVEEKEVKQKFQRAIDNSNLINVAQRNLDIFITSYTHLTEILPTIILANQYFNGIIEFGVVAQVRGAFNHIIRDLSIIILQFNGIASFMAGIDRLFLFMKAIQKLDPDRPKDDAKVMMKDMSPPDEDDRPSSQHVIRVKEVRASDLAVNASTDPTQPSTILTMRDVRLVTPDNKRVLVENLDISLLRGRNLLIAGVSGSGKSSLLRAIAGLWSNGSGEIVRPSSDQIYFLPQRPYCPPGSLRDQLLYPSTELSDNYDGTQDGWSRPIEQRRVEWSSMSDEELLDVLVAVDLPGLASRIGDGDPIRGLNTVLDYSNTLSLGEQQRLAFGRLVINRPSLVVLDESTSALDVVAERKMYTLLKNIAADAEDGGRTGLTYISVGHRPTLLQHHDVKLLLRDGGGSVSFIQQTESSAEEQTILT</sequence>
<evidence type="ECO:0000256" key="5">
    <source>
        <dbReference type="ARBA" id="ARBA00022840"/>
    </source>
</evidence>
<feature type="region of interest" description="Disordered" evidence="8">
    <location>
        <begin position="716"/>
        <end position="741"/>
    </location>
</feature>
<feature type="transmembrane region" description="Helical" evidence="9">
    <location>
        <begin position="85"/>
        <end position="108"/>
    </location>
</feature>
<feature type="domain" description="ABC transmembrane type-1" evidence="11">
    <location>
        <begin position="399"/>
        <end position="695"/>
    </location>
</feature>
<feature type="transmembrane region" description="Helical" evidence="9">
    <location>
        <begin position="552"/>
        <end position="575"/>
    </location>
</feature>
<dbReference type="CDD" id="cd03223">
    <property type="entry name" value="ABCD_peroxisomal_ALDP"/>
    <property type="match status" value="2"/>
</dbReference>
<protein>
    <submittedName>
        <fullName evidence="12">ABC transporter</fullName>
    </submittedName>
</protein>
<feature type="compositionally biased region" description="Basic and acidic residues" evidence="8">
    <location>
        <begin position="716"/>
        <end position="726"/>
    </location>
</feature>
<feature type="compositionally biased region" description="Basic and acidic residues" evidence="8">
    <location>
        <begin position="1576"/>
        <end position="1587"/>
    </location>
</feature>
<dbReference type="Gene3D" id="3.40.50.300">
    <property type="entry name" value="P-loop containing nucleotide triphosphate hydrolases"/>
    <property type="match status" value="2"/>
</dbReference>
<dbReference type="InterPro" id="IPR011527">
    <property type="entry name" value="ABC1_TM_dom"/>
</dbReference>
<dbReference type="Pfam" id="PF06472">
    <property type="entry name" value="ABC_membrane_2"/>
    <property type="match status" value="2"/>
</dbReference>
<dbReference type="PROSITE" id="PS00211">
    <property type="entry name" value="ABC_TRANSPORTER_1"/>
    <property type="match status" value="2"/>
</dbReference>
<keyword evidence="4" id="KW-0547">Nucleotide-binding</keyword>
<evidence type="ECO:0000256" key="4">
    <source>
        <dbReference type="ARBA" id="ARBA00022741"/>
    </source>
</evidence>
<reference evidence="12" key="1">
    <citation type="submission" date="2023-06" db="EMBL/GenBank/DDBJ databases">
        <title>Survivors Of The Sea: Transcriptome response of Skeletonema marinoi to long-term dormancy.</title>
        <authorList>
            <person name="Pinder M.I.M."/>
            <person name="Kourtchenko O."/>
            <person name="Robertson E.K."/>
            <person name="Larsson T."/>
            <person name="Maumus F."/>
            <person name="Osuna-Cruz C.M."/>
            <person name="Vancaester E."/>
            <person name="Stenow R."/>
            <person name="Vandepoele K."/>
            <person name="Ploug H."/>
            <person name="Bruchert V."/>
            <person name="Godhe A."/>
            <person name="Topel M."/>
        </authorList>
    </citation>
    <scope>NUCLEOTIDE SEQUENCE</scope>
    <source>
        <strain evidence="12">R05AC</strain>
    </source>
</reference>
<feature type="domain" description="ABC transmembrane type-1" evidence="11">
    <location>
        <begin position="1260"/>
        <end position="1556"/>
    </location>
</feature>
<keyword evidence="3 9" id="KW-0812">Transmembrane</keyword>
<dbReference type="InterPro" id="IPR036640">
    <property type="entry name" value="ABC1_TM_sf"/>
</dbReference>
<dbReference type="Pfam" id="PF00005">
    <property type="entry name" value="ABC_tran"/>
    <property type="match status" value="2"/>
</dbReference>
<feature type="domain" description="ABC transporter" evidence="10">
    <location>
        <begin position="1630"/>
        <end position="1887"/>
    </location>
</feature>
<dbReference type="PANTHER" id="PTHR11384:SF59">
    <property type="entry name" value="LYSOSOMAL COBALAMIN TRANSPORTER ABCD4"/>
    <property type="match status" value="1"/>
</dbReference>
<evidence type="ECO:0000259" key="11">
    <source>
        <dbReference type="PROSITE" id="PS50929"/>
    </source>
</evidence>
<dbReference type="InterPro" id="IPR003439">
    <property type="entry name" value="ABC_transporter-like_ATP-bd"/>
</dbReference>
<dbReference type="Gene3D" id="1.20.1560.10">
    <property type="entry name" value="ABC transporter type 1, transmembrane domain"/>
    <property type="match status" value="2"/>
</dbReference>
<keyword evidence="7 9" id="KW-0472">Membrane</keyword>
<dbReference type="SUPFAM" id="SSF90123">
    <property type="entry name" value="ABC transporter transmembrane region"/>
    <property type="match status" value="2"/>
</dbReference>
<evidence type="ECO:0000313" key="13">
    <source>
        <dbReference type="Proteomes" id="UP001224775"/>
    </source>
</evidence>
<dbReference type="GO" id="GO:0005524">
    <property type="term" value="F:ATP binding"/>
    <property type="evidence" value="ECO:0007669"/>
    <property type="project" value="UniProtKB-KW"/>
</dbReference>
<feature type="domain" description="ABC transporter" evidence="10">
    <location>
        <begin position="769"/>
        <end position="1031"/>
    </location>
</feature>
<dbReference type="InterPro" id="IPR017871">
    <property type="entry name" value="ABC_transporter-like_CS"/>
</dbReference>
<dbReference type="Proteomes" id="UP001224775">
    <property type="component" value="Unassembled WGS sequence"/>
</dbReference>
<dbReference type="PANTHER" id="PTHR11384">
    <property type="entry name" value="ATP-BINDING CASSETTE, SUB-FAMILY D MEMBER"/>
    <property type="match status" value="1"/>
</dbReference>
<organism evidence="12 13">
    <name type="scientific">Skeletonema marinoi</name>
    <dbReference type="NCBI Taxonomy" id="267567"/>
    <lineage>
        <taxon>Eukaryota</taxon>
        <taxon>Sar</taxon>
        <taxon>Stramenopiles</taxon>
        <taxon>Ochrophyta</taxon>
        <taxon>Bacillariophyta</taxon>
        <taxon>Coscinodiscophyceae</taxon>
        <taxon>Thalassiosirophycidae</taxon>
        <taxon>Thalassiosirales</taxon>
        <taxon>Skeletonemataceae</taxon>
        <taxon>Skeletonema</taxon>
        <taxon>Skeletonema marinoi-dohrnii complex</taxon>
    </lineage>
</organism>
<keyword evidence="13" id="KW-1185">Reference proteome</keyword>
<evidence type="ECO:0000313" key="12">
    <source>
        <dbReference type="EMBL" id="KAK1739429.1"/>
    </source>
</evidence>
<evidence type="ECO:0000256" key="1">
    <source>
        <dbReference type="ARBA" id="ARBA00008575"/>
    </source>
</evidence>
<dbReference type="GO" id="GO:0140359">
    <property type="term" value="F:ABC-type transporter activity"/>
    <property type="evidence" value="ECO:0007669"/>
    <property type="project" value="InterPro"/>
</dbReference>
<evidence type="ECO:0000256" key="7">
    <source>
        <dbReference type="ARBA" id="ARBA00023136"/>
    </source>
</evidence>
<evidence type="ECO:0000256" key="6">
    <source>
        <dbReference type="ARBA" id="ARBA00022989"/>
    </source>
</evidence>
<feature type="region of interest" description="Disordered" evidence="8">
    <location>
        <begin position="1203"/>
        <end position="1229"/>
    </location>
</feature>
<accession>A0AAD8Y5K4</accession>
<name>A0AAD8Y5K4_9STRA</name>
<dbReference type="GO" id="GO:0016020">
    <property type="term" value="C:membrane"/>
    <property type="evidence" value="ECO:0007669"/>
    <property type="project" value="InterPro"/>
</dbReference>
<proteinExistence type="inferred from homology"/>
<evidence type="ECO:0000256" key="2">
    <source>
        <dbReference type="ARBA" id="ARBA00022448"/>
    </source>
</evidence>
<feature type="region of interest" description="Disordered" evidence="8">
    <location>
        <begin position="342"/>
        <end position="368"/>
    </location>
</feature>
<dbReference type="SUPFAM" id="SSF52540">
    <property type="entry name" value="P-loop containing nucleoside triphosphate hydrolases"/>
    <property type="match status" value="2"/>
</dbReference>
<dbReference type="InterPro" id="IPR003593">
    <property type="entry name" value="AAA+_ATPase"/>
</dbReference>
<dbReference type="InterPro" id="IPR027417">
    <property type="entry name" value="P-loop_NTPase"/>
</dbReference>
<feature type="transmembrane region" description="Helical" evidence="9">
    <location>
        <begin position="1255"/>
        <end position="1276"/>
    </location>
</feature>
<dbReference type="EMBL" id="JATAAI010000018">
    <property type="protein sequence ID" value="KAK1739429.1"/>
    <property type="molecule type" value="Genomic_DNA"/>
</dbReference>
<dbReference type="PROSITE" id="PS50929">
    <property type="entry name" value="ABC_TM1F"/>
    <property type="match status" value="2"/>
</dbReference>
<evidence type="ECO:0000259" key="10">
    <source>
        <dbReference type="PROSITE" id="PS50893"/>
    </source>
</evidence>
<feature type="transmembrane region" description="Helical" evidence="9">
    <location>
        <begin position="1383"/>
        <end position="1407"/>
    </location>
</feature>
<keyword evidence="5" id="KW-0067">ATP-binding</keyword>
<evidence type="ECO:0000256" key="9">
    <source>
        <dbReference type="SAM" id="Phobius"/>
    </source>
</evidence>
<feature type="transmembrane region" description="Helical" evidence="9">
    <location>
        <begin position="1413"/>
        <end position="1436"/>
    </location>
</feature>
<evidence type="ECO:0000256" key="8">
    <source>
        <dbReference type="SAM" id="MobiDB-lite"/>
    </source>
</evidence>
<dbReference type="GO" id="GO:0016887">
    <property type="term" value="F:ATP hydrolysis activity"/>
    <property type="evidence" value="ECO:0007669"/>
    <property type="project" value="InterPro"/>
</dbReference>
<dbReference type="SMART" id="SM00382">
    <property type="entry name" value="AAA"/>
    <property type="match status" value="2"/>
</dbReference>
<keyword evidence="2" id="KW-0813">Transport</keyword>
<gene>
    <name evidence="12" type="ORF">QTG54_009972</name>
</gene>
<comment type="caution">
    <text evidence="12">The sequence shown here is derived from an EMBL/GenBank/DDBJ whole genome shotgun (WGS) entry which is preliminary data.</text>
</comment>
<feature type="transmembrane region" description="Helical" evidence="9">
    <location>
        <begin position="1296"/>
        <end position="1317"/>
    </location>
</feature>
<evidence type="ECO:0000256" key="3">
    <source>
        <dbReference type="ARBA" id="ARBA00022692"/>
    </source>
</evidence>
<keyword evidence="6 9" id="KW-1133">Transmembrane helix</keyword>
<dbReference type="PROSITE" id="PS50893">
    <property type="entry name" value="ABC_TRANSPORTER_2"/>
    <property type="match status" value="2"/>
</dbReference>
<feature type="transmembrane region" description="Helical" evidence="9">
    <location>
        <begin position="394"/>
        <end position="415"/>
    </location>
</feature>
<feature type="transmembrane region" description="Helical" evidence="9">
    <location>
        <begin position="525"/>
        <end position="546"/>
    </location>
</feature>
<feature type="transmembrane region" description="Helical" evidence="9">
    <location>
        <begin position="435"/>
        <end position="456"/>
    </location>
</feature>
<comment type="similarity">
    <text evidence="1">Belongs to the ABC transporter superfamily. ABCD family. Peroxisomal fatty acyl CoA transporter (TC 3.A.1.203) subfamily.</text>
</comment>